<dbReference type="Pfam" id="PF13377">
    <property type="entry name" value="Peripla_BP_3"/>
    <property type="match status" value="1"/>
</dbReference>
<dbReference type="RefSeq" id="WP_246035694.1">
    <property type="nucleotide sequence ID" value="NZ_BIFS01000002.1"/>
</dbReference>
<dbReference type="AlphaFoldDB" id="A0A402AXS1"/>
<evidence type="ECO:0000313" key="6">
    <source>
        <dbReference type="Proteomes" id="UP000287188"/>
    </source>
</evidence>
<dbReference type="InterPro" id="IPR028082">
    <property type="entry name" value="Peripla_BP_I"/>
</dbReference>
<evidence type="ECO:0000313" key="5">
    <source>
        <dbReference type="EMBL" id="GCE23869.1"/>
    </source>
</evidence>
<evidence type="ECO:0000256" key="3">
    <source>
        <dbReference type="ARBA" id="ARBA00023163"/>
    </source>
</evidence>
<evidence type="ECO:0000256" key="2">
    <source>
        <dbReference type="ARBA" id="ARBA00023125"/>
    </source>
</evidence>
<dbReference type="CDD" id="cd06267">
    <property type="entry name" value="PBP1_LacI_sugar_binding-like"/>
    <property type="match status" value="1"/>
</dbReference>
<organism evidence="5 6">
    <name type="scientific">Dictyobacter kobayashii</name>
    <dbReference type="NCBI Taxonomy" id="2014872"/>
    <lineage>
        <taxon>Bacteria</taxon>
        <taxon>Bacillati</taxon>
        <taxon>Chloroflexota</taxon>
        <taxon>Ktedonobacteria</taxon>
        <taxon>Ktedonobacterales</taxon>
        <taxon>Dictyobacteraceae</taxon>
        <taxon>Dictyobacter</taxon>
    </lineage>
</organism>
<keyword evidence="2" id="KW-0238">DNA-binding</keyword>
<protein>
    <recommendedName>
        <fullName evidence="4">Transcriptional regulator LacI/GalR-like sensor domain-containing protein</fullName>
    </recommendedName>
</protein>
<proteinExistence type="predicted"/>
<dbReference type="GO" id="GO:0000976">
    <property type="term" value="F:transcription cis-regulatory region binding"/>
    <property type="evidence" value="ECO:0007669"/>
    <property type="project" value="TreeGrafter"/>
</dbReference>
<dbReference type="PANTHER" id="PTHR30146">
    <property type="entry name" value="LACI-RELATED TRANSCRIPTIONAL REPRESSOR"/>
    <property type="match status" value="1"/>
</dbReference>
<dbReference type="Gene3D" id="3.40.50.2300">
    <property type="match status" value="1"/>
</dbReference>
<dbReference type="Proteomes" id="UP000287188">
    <property type="component" value="Unassembled WGS sequence"/>
</dbReference>
<evidence type="ECO:0000256" key="1">
    <source>
        <dbReference type="ARBA" id="ARBA00023015"/>
    </source>
</evidence>
<keyword evidence="1" id="KW-0805">Transcription regulation</keyword>
<feature type="domain" description="Transcriptional regulator LacI/GalR-like sensor" evidence="4">
    <location>
        <begin position="3"/>
        <end position="172"/>
    </location>
</feature>
<gene>
    <name evidence="5" type="ORF">KDK_76690</name>
</gene>
<reference evidence="6" key="1">
    <citation type="submission" date="2018-12" db="EMBL/GenBank/DDBJ databases">
        <title>Tengunoibacter tsumagoiensis gen. nov., sp. nov., Dictyobacter kobayashii sp. nov., D. alpinus sp. nov., and D. joshuensis sp. nov. and description of Dictyobacteraceae fam. nov. within the order Ktedonobacterales isolated from Tengu-no-mugimeshi.</title>
        <authorList>
            <person name="Wang C.M."/>
            <person name="Zheng Y."/>
            <person name="Sakai Y."/>
            <person name="Toyoda A."/>
            <person name="Minakuchi Y."/>
            <person name="Abe K."/>
            <person name="Yokota A."/>
            <person name="Yabe S."/>
        </authorList>
    </citation>
    <scope>NUCLEOTIDE SEQUENCE [LARGE SCALE GENOMIC DNA]</scope>
    <source>
        <strain evidence="6">Uno11</strain>
    </source>
</reference>
<comment type="caution">
    <text evidence="5">The sequence shown here is derived from an EMBL/GenBank/DDBJ whole genome shotgun (WGS) entry which is preliminary data.</text>
</comment>
<dbReference type="PANTHER" id="PTHR30146:SF109">
    <property type="entry name" value="HTH-TYPE TRANSCRIPTIONAL REGULATOR GALS"/>
    <property type="match status" value="1"/>
</dbReference>
<dbReference type="GO" id="GO:0003700">
    <property type="term" value="F:DNA-binding transcription factor activity"/>
    <property type="evidence" value="ECO:0007669"/>
    <property type="project" value="TreeGrafter"/>
</dbReference>
<sequence length="177" mass="19352">MAVNHLIDNGHRQIAFIGGPILPGPRPIDTIYTFERRGAGYRTALLDAGIPVNYALIDNDSSGIDGGYQACQRLIERRAPFTALFCANDEIAIGAMKALRLAGYRLPEDVSVLGFDDIALVEHLTPALTTIRVKKEAMGSIAVKRLLELGNDPFDTNISSILEVELIERDSVHCLLH</sequence>
<dbReference type="SUPFAM" id="SSF53822">
    <property type="entry name" value="Periplasmic binding protein-like I"/>
    <property type="match status" value="1"/>
</dbReference>
<name>A0A402AXS1_9CHLR</name>
<accession>A0A402AXS1</accession>
<dbReference type="InterPro" id="IPR046335">
    <property type="entry name" value="LacI/GalR-like_sensor"/>
</dbReference>
<keyword evidence="3" id="KW-0804">Transcription</keyword>
<evidence type="ECO:0000259" key="4">
    <source>
        <dbReference type="Pfam" id="PF13377"/>
    </source>
</evidence>
<dbReference type="EMBL" id="BIFS01000002">
    <property type="protein sequence ID" value="GCE23869.1"/>
    <property type="molecule type" value="Genomic_DNA"/>
</dbReference>
<keyword evidence="6" id="KW-1185">Reference proteome</keyword>